<evidence type="ECO:0000256" key="1">
    <source>
        <dbReference type="ARBA" id="ARBA00023015"/>
    </source>
</evidence>
<dbReference type="Gene3D" id="1.10.10.60">
    <property type="entry name" value="Homeodomain-like"/>
    <property type="match status" value="2"/>
</dbReference>
<dbReference type="AlphaFoldDB" id="A0A3R6DGP1"/>
<dbReference type="Pfam" id="PF02311">
    <property type="entry name" value="AraC_binding"/>
    <property type="match status" value="1"/>
</dbReference>
<protein>
    <submittedName>
        <fullName evidence="6">AraC family transcriptional regulator</fullName>
    </submittedName>
</protein>
<dbReference type="RefSeq" id="WP_005645072.1">
    <property type="nucleotide sequence ID" value="NZ_JADNHS010000002.1"/>
</dbReference>
<feature type="domain" description="HTH araC/xylS-type" evidence="4">
    <location>
        <begin position="196"/>
        <end position="294"/>
    </location>
</feature>
<dbReference type="PROSITE" id="PS01124">
    <property type="entry name" value="HTH_ARAC_FAMILY_2"/>
    <property type="match status" value="1"/>
</dbReference>
<proteinExistence type="predicted"/>
<dbReference type="SUPFAM" id="SSF46689">
    <property type="entry name" value="Homeodomain-like"/>
    <property type="match status" value="2"/>
</dbReference>
<accession>A0A3R6DGP1</accession>
<dbReference type="InterPro" id="IPR037923">
    <property type="entry name" value="HTH-like"/>
</dbReference>
<evidence type="ECO:0000313" key="7">
    <source>
        <dbReference type="Proteomes" id="UP000261088"/>
    </source>
</evidence>
<dbReference type="EMBL" id="WNCR01000001">
    <property type="protein sequence ID" value="MTU27956.1"/>
    <property type="molecule type" value="Genomic_DNA"/>
</dbReference>
<evidence type="ECO:0000256" key="2">
    <source>
        <dbReference type="ARBA" id="ARBA00023125"/>
    </source>
</evidence>
<dbReference type="GO" id="GO:0043565">
    <property type="term" value="F:sequence-specific DNA binding"/>
    <property type="evidence" value="ECO:0007669"/>
    <property type="project" value="InterPro"/>
</dbReference>
<dbReference type="SMART" id="SM00342">
    <property type="entry name" value="HTH_ARAC"/>
    <property type="match status" value="1"/>
</dbReference>
<evidence type="ECO:0000256" key="3">
    <source>
        <dbReference type="ARBA" id="ARBA00023163"/>
    </source>
</evidence>
<evidence type="ECO:0000259" key="4">
    <source>
        <dbReference type="PROSITE" id="PS01124"/>
    </source>
</evidence>
<dbReference type="SUPFAM" id="SSF51215">
    <property type="entry name" value="Regulatory protein AraC"/>
    <property type="match status" value="1"/>
</dbReference>
<dbReference type="CDD" id="cd06986">
    <property type="entry name" value="cupin_MmsR-like_N"/>
    <property type="match status" value="1"/>
</dbReference>
<name>A0A3R6DGP1_9BACT</name>
<dbReference type="Pfam" id="PF12833">
    <property type="entry name" value="HTH_18"/>
    <property type="match status" value="1"/>
</dbReference>
<dbReference type="Gene3D" id="2.60.120.280">
    <property type="entry name" value="Regulatory protein AraC"/>
    <property type="match status" value="1"/>
</dbReference>
<sequence length="299" mass="34999">MKLALGFKGERFIYLPLPLLETMDQNPLTGDLYIYSLGYFTRATHHYFDRPHGCDQYLFIYCKEGCGHIRIEDREYVLHPYQFIILPPNVRHQYEADDTDPWSIYWLHFKGKKASLYATGFDKPTCLNLSLDSKIEERLNLFEEMYATLKNGFETANINYANVCLNFFLSSLLYLNQFNRSQAGTSKSEYKGCIINWAIYYMHENINKSLTLKDISSYVNYSTSYFYRKFIKETGIAPLSYFTLMKIEKACSLLTTTDMQINQIASLLGYSDPLYFSRVFTKIKSISPGKFRTRHKKNP</sequence>
<gene>
    <name evidence="6" type="ORF">DXB61_04525</name>
    <name evidence="5" type="ORF">GMD66_01735</name>
</gene>
<dbReference type="InterPro" id="IPR009057">
    <property type="entry name" value="Homeodomain-like_sf"/>
</dbReference>
<dbReference type="EMBL" id="QSUP01000003">
    <property type="protein sequence ID" value="RGN53426.1"/>
    <property type="molecule type" value="Genomic_DNA"/>
</dbReference>
<evidence type="ECO:0000313" key="6">
    <source>
        <dbReference type="EMBL" id="RGN53426.1"/>
    </source>
</evidence>
<dbReference type="PANTHER" id="PTHR43280:SF30">
    <property type="entry name" value="MMSAB OPERON REGULATORY PROTEIN"/>
    <property type="match status" value="1"/>
</dbReference>
<dbReference type="PANTHER" id="PTHR43280">
    <property type="entry name" value="ARAC-FAMILY TRANSCRIPTIONAL REGULATOR"/>
    <property type="match status" value="1"/>
</dbReference>
<evidence type="ECO:0000313" key="5">
    <source>
        <dbReference type="EMBL" id="MTU27956.1"/>
    </source>
</evidence>
<dbReference type="Proteomes" id="UP000261088">
    <property type="component" value="Unassembled WGS sequence"/>
</dbReference>
<dbReference type="InterPro" id="IPR003313">
    <property type="entry name" value="AraC-bd"/>
</dbReference>
<dbReference type="InterPro" id="IPR018060">
    <property type="entry name" value="HTH_AraC"/>
</dbReference>
<comment type="caution">
    <text evidence="6">The sequence shown here is derived from an EMBL/GenBank/DDBJ whole genome shotgun (WGS) entry which is preliminary data.</text>
</comment>
<evidence type="ECO:0000313" key="8">
    <source>
        <dbReference type="Proteomes" id="UP000437446"/>
    </source>
</evidence>
<keyword evidence="1" id="KW-0805">Transcription regulation</keyword>
<reference evidence="5 8" key="2">
    <citation type="journal article" date="2019" name="Nat. Med.">
        <title>A library of human gut bacterial isolates paired with longitudinal multiomics data enables mechanistic microbiome research.</title>
        <authorList>
            <person name="Poyet M."/>
            <person name="Groussin M."/>
            <person name="Gibbons S.M."/>
            <person name="Avila-Pacheco J."/>
            <person name="Jiang X."/>
            <person name="Kearney S.M."/>
            <person name="Perrotta A.R."/>
            <person name="Berdy B."/>
            <person name="Zhao S."/>
            <person name="Lieberman T.D."/>
            <person name="Swanson P.K."/>
            <person name="Smith M."/>
            <person name="Roesemann S."/>
            <person name="Alexander J.E."/>
            <person name="Rich S.A."/>
            <person name="Livny J."/>
            <person name="Vlamakis H."/>
            <person name="Clish C."/>
            <person name="Bullock K."/>
            <person name="Deik A."/>
            <person name="Scott J."/>
            <person name="Pierce K.A."/>
            <person name="Xavier R.J."/>
            <person name="Alm E.J."/>
        </authorList>
    </citation>
    <scope>NUCLEOTIDE SEQUENCE [LARGE SCALE GENOMIC DNA]</scope>
    <source>
        <strain evidence="5 8">BIOML-A25</strain>
    </source>
</reference>
<keyword evidence="2" id="KW-0238">DNA-binding</keyword>
<dbReference type="InterPro" id="IPR018062">
    <property type="entry name" value="HTH_AraC-typ_CS"/>
</dbReference>
<dbReference type="Proteomes" id="UP000437446">
    <property type="component" value="Unassembled WGS sequence"/>
</dbReference>
<organism evidence="6 7">
    <name type="scientific">Parabacteroides merdae</name>
    <dbReference type="NCBI Taxonomy" id="46503"/>
    <lineage>
        <taxon>Bacteria</taxon>
        <taxon>Pseudomonadati</taxon>
        <taxon>Bacteroidota</taxon>
        <taxon>Bacteroidia</taxon>
        <taxon>Bacteroidales</taxon>
        <taxon>Tannerellaceae</taxon>
        <taxon>Parabacteroides</taxon>
    </lineage>
</organism>
<reference evidence="6 7" key="1">
    <citation type="submission" date="2018-08" db="EMBL/GenBank/DDBJ databases">
        <title>A genome reference for cultivated species of the human gut microbiota.</title>
        <authorList>
            <person name="Zou Y."/>
            <person name="Xue W."/>
            <person name="Luo G."/>
        </authorList>
    </citation>
    <scope>NUCLEOTIDE SEQUENCE [LARGE SCALE GENOMIC DNA]</scope>
    <source>
        <strain evidence="6 7">OM05-11AA</strain>
    </source>
</reference>
<dbReference type="PROSITE" id="PS00041">
    <property type="entry name" value="HTH_ARAC_FAMILY_1"/>
    <property type="match status" value="1"/>
</dbReference>
<keyword evidence="3" id="KW-0804">Transcription</keyword>
<dbReference type="GO" id="GO:0003700">
    <property type="term" value="F:DNA-binding transcription factor activity"/>
    <property type="evidence" value="ECO:0007669"/>
    <property type="project" value="InterPro"/>
</dbReference>